<feature type="region of interest" description="Disordered" evidence="2">
    <location>
        <begin position="1"/>
        <end position="35"/>
    </location>
</feature>
<organism evidence="3 4">
    <name type="scientific">Stachybotrys elegans</name>
    <dbReference type="NCBI Taxonomy" id="80388"/>
    <lineage>
        <taxon>Eukaryota</taxon>
        <taxon>Fungi</taxon>
        <taxon>Dikarya</taxon>
        <taxon>Ascomycota</taxon>
        <taxon>Pezizomycotina</taxon>
        <taxon>Sordariomycetes</taxon>
        <taxon>Hypocreomycetidae</taxon>
        <taxon>Hypocreales</taxon>
        <taxon>Stachybotryaceae</taxon>
        <taxon>Stachybotrys</taxon>
    </lineage>
</organism>
<keyword evidence="1" id="KW-0175">Coiled coil</keyword>
<sequence>MQHLAENPTGQQDGAEDYSEAPNRPSFDSYIPFDVQDSGGRSYRYQFGQRAVGAGPSPIRIRPGGTTPRKAIPVITDLSAQLGDAQKVIEAQQDRLDATTRECEIHDQRTALIESELKNVQDESQRQKEGLHMKPGLAEYLWKNLSQQAEAKGLDKPKTAAGRLQDKITLLMECADMEAALRQEALERHDAAATVLPKKVAQLVEELKKQEATTASLYNHVTQLRLDLGAAEEERLQLMEELKRAATATENSRRQMSRGVKSTPSEAGMEVSQLQKKLQQQDAANISLHTQIAPLLEELEKQEATTARLYKQVAHLQLDHGGARGERLRLEEELNGAEVAMENFRQQISMLTALQSETKQALQREAAVANGIQDKFIQRKEQALQRQEELKRREELKRQDTATASLGKQIAQLEELEREEAITASLNKDIAELLEEFEASQAALEDLCGLVSQLETLQNASEEALNEEEAFANHLGQKIAQLDELDGAAEGAMRQRTEMEKQNADAAARQRQANQLASSLPGAMYGKKTLQERAAELTAQLANKGVDDRTHYVIVDMKVVPVEAGYLNSRAMKGSGQRVFNMDVHVL</sequence>
<name>A0A8K0WPN7_9HYPO</name>
<feature type="coiled-coil region" evidence="1">
    <location>
        <begin position="482"/>
        <end position="509"/>
    </location>
</feature>
<comment type="caution">
    <text evidence="3">The sequence shown here is derived from an EMBL/GenBank/DDBJ whole genome shotgun (WGS) entry which is preliminary data.</text>
</comment>
<dbReference type="Proteomes" id="UP000813444">
    <property type="component" value="Unassembled WGS sequence"/>
</dbReference>
<evidence type="ECO:0000256" key="2">
    <source>
        <dbReference type="SAM" id="MobiDB-lite"/>
    </source>
</evidence>
<dbReference type="AlphaFoldDB" id="A0A8K0WPN7"/>
<feature type="coiled-coil region" evidence="1">
    <location>
        <begin position="75"/>
        <end position="109"/>
    </location>
</feature>
<gene>
    <name evidence="3" type="ORF">B0I35DRAFT_481390</name>
</gene>
<feature type="coiled-coil region" evidence="1">
    <location>
        <begin position="373"/>
        <end position="436"/>
    </location>
</feature>
<dbReference type="OrthoDB" id="10544696at2759"/>
<evidence type="ECO:0000313" key="3">
    <source>
        <dbReference type="EMBL" id="KAH7311427.1"/>
    </source>
</evidence>
<evidence type="ECO:0000256" key="1">
    <source>
        <dbReference type="SAM" id="Coils"/>
    </source>
</evidence>
<accession>A0A8K0WPN7</accession>
<proteinExistence type="predicted"/>
<feature type="region of interest" description="Disordered" evidence="2">
    <location>
        <begin position="246"/>
        <end position="267"/>
    </location>
</feature>
<reference evidence="3" key="1">
    <citation type="journal article" date="2021" name="Nat. Commun.">
        <title>Genetic determinants of endophytism in the Arabidopsis root mycobiome.</title>
        <authorList>
            <person name="Mesny F."/>
            <person name="Miyauchi S."/>
            <person name="Thiergart T."/>
            <person name="Pickel B."/>
            <person name="Atanasova L."/>
            <person name="Karlsson M."/>
            <person name="Huettel B."/>
            <person name="Barry K.W."/>
            <person name="Haridas S."/>
            <person name="Chen C."/>
            <person name="Bauer D."/>
            <person name="Andreopoulos W."/>
            <person name="Pangilinan J."/>
            <person name="LaButti K."/>
            <person name="Riley R."/>
            <person name="Lipzen A."/>
            <person name="Clum A."/>
            <person name="Drula E."/>
            <person name="Henrissat B."/>
            <person name="Kohler A."/>
            <person name="Grigoriev I.V."/>
            <person name="Martin F.M."/>
            <person name="Hacquard S."/>
        </authorList>
    </citation>
    <scope>NUCLEOTIDE SEQUENCE</scope>
    <source>
        <strain evidence="3">MPI-CAGE-CH-0235</strain>
    </source>
</reference>
<dbReference type="EMBL" id="JAGPNK010000011">
    <property type="protein sequence ID" value="KAH7311427.1"/>
    <property type="molecule type" value="Genomic_DNA"/>
</dbReference>
<protein>
    <submittedName>
        <fullName evidence="3">Uncharacterized protein</fullName>
    </submittedName>
</protein>
<evidence type="ECO:0000313" key="4">
    <source>
        <dbReference type="Proteomes" id="UP000813444"/>
    </source>
</evidence>
<keyword evidence="4" id="KW-1185">Reference proteome</keyword>